<evidence type="ECO:0000256" key="8">
    <source>
        <dbReference type="ARBA" id="ARBA00025323"/>
    </source>
</evidence>
<evidence type="ECO:0000256" key="5">
    <source>
        <dbReference type="ARBA" id="ARBA00022989"/>
    </source>
</evidence>
<dbReference type="PANTHER" id="PTHR30406:SF1">
    <property type="entry name" value="SULFATE TRANSPORT SYSTEM PERMEASE PROTEIN CYSW"/>
    <property type="match status" value="1"/>
</dbReference>
<dbReference type="NCBIfam" id="TIGR00969">
    <property type="entry name" value="3a0106s02"/>
    <property type="match status" value="1"/>
</dbReference>
<feature type="transmembrane region" description="Helical" evidence="9">
    <location>
        <begin position="16"/>
        <end position="38"/>
    </location>
</feature>
<gene>
    <name evidence="11" type="ORF">DK869_07090</name>
</gene>
<dbReference type="Pfam" id="PF00528">
    <property type="entry name" value="BPD_transp_1"/>
    <property type="match status" value="1"/>
</dbReference>
<dbReference type="OrthoDB" id="9774448at2"/>
<evidence type="ECO:0000256" key="4">
    <source>
        <dbReference type="ARBA" id="ARBA00022692"/>
    </source>
</evidence>
<keyword evidence="7 9" id="KW-0472">Membrane</keyword>
<feature type="transmembrane region" description="Helical" evidence="9">
    <location>
        <begin position="243"/>
        <end position="267"/>
    </location>
</feature>
<dbReference type="Proteomes" id="UP000247565">
    <property type="component" value="Unassembled WGS sequence"/>
</dbReference>
<keyword evidence="6" id="KW-0764">Sulfate transport</keyword>
<comment type="subcellular location">
    <subcellularLocation>
        <location evidence="1">Cell membrane</location>
        <topology evidence="1">Multi-pass membrane protein</topology>
    </subcellularLocation>
</comment>
<evidence type="ECO:0000256" key="3">
    <source>
        <dbReference type="ARBA" id="ARBA00022448"/>
    </source>
</evidence>
<keyword evidence="4 9" id="KW-0812">Transmembrane</keyword>
<dbReference type="PROSITE" id="PS50928">
    <property type="entry name" value="ABC_TM1"/>
    <property type="match status" value="1"/>
</dbReference>
<evidence type="ECO:0000313" key="12">
    <source>
        <dbReference type="Proteomes" id="UP000247565"/>
    </source>
</evidence>
<feature type="domain" description="ABC transmembrane type-1" evidence="10">
    <location>
        <begin position="61"/>
        <end position="264"/>
    </location>
</feature>
<evidence type="ECO:0000259" key="10">
    <source>
        <dbReference type="PROSITE" id="PS50928"/>
    </source>
</evidence>
<evidence type="ECO:0000256" key="6">
    <source>
        <dbReference type="ARBA" id="ARBA00023032"/>
    </source>
</evidence>
<keyword evidence="12" id="KW-1185">Reference proteome</keyword>
<proteinExistence type="predicted"/>
<dbReference type="EMBL" id="QGLT01000003">
    <property type="protein sequence ID" value="PXZ00379.1"/>
    <property type="molecule type" value="Genomic_DNA"/>
</dbReference>
<protein>
    <submittedName>
        <fullName evidence="11">Sulfate ABC transporter permease subunit CysW</fullName>
    </submittedName>
</protein>
<dbReference type="InterPro" id="IPR035906">
    <property type="entry name" value="MetI-like_sf"/>
</dbReference>
<accession>A0A318MW43</accession>
<dbReference type="CDD" id="cd06261">
    <property type="entry name" value="TM_PBP2"/>
    <property type="match status" value="1"/>
</dbReference>
<comment type="caution">
    <text evidence="11">The sequence shown here is derived from an EMBL/GenBank/DDBJ whole genome shotgun (WGS) entry which is preliminary data.</text>
</comment>
<dbReference type="InterPro" id="IPR005667">
    <property type="entry name" value="Sulph_transpt2"/>
</dbReference>
<reference evidence="11 12" key="1">
    <citation type="submission" date="2018-05" db="EMBL/GenBank/DDBJ databases">
        <title>Reference genomes for bee gut microbiota database.</title>
        <authorList>
            <person name="Ellegaard K.M."/>
        </authorList>
    </citation>
    <scope>NUCLEOTIDE SEQUENCE [LARGE SCALE GENOMIC DNA]</scope>
    <source>
        <strain evidence="11 12">ESL0284</strain>
    </source>
</reference>
<organism evidence="11 12">
    <name type="scientific">Commensalibacter melissae</name>
    <dbReference type="NCBI Taxonomy" id="2070537"/>
    <lineage>
        <taxon>Bacteria</taxon>
        <taxon>Pseudomonadati</taxon>
        <taxon>Pseudomonadota</taxon>
        <taxon>Alphaproteobacteria</taxon>
        <taxon>Acetobacterales</taxon>
        <taxon>Acetobacteraceae</taxon>
    </lineage>
</organism>
<name>A0A318MW43_9PROT</name>
<feature type="transmembrane region" description="Helical" evidence="9">
    <location>
        <begin position="96"/>
        <end position="117"/>
    </location>
</feature>
<keyword evidence="5 9" id="KW-1133">Transmembrane helix</keyword>
<dbReference type="AlphaFoldDB" id="A0A318MW43"/>
<dbReference type="SUPFAM" id="SSF161098">
    <property type="entry name" value="MetI-like"/>
    <property type="match status" value="1"/>
</dbReference>
<dbReference type="PANTHER" id="PTHR30406">
    <property type="entry name" value="SULFATE TRANSPORT SYSTEM PERMEASE PROTEIN"/>
    <property type="match status" value="1"/>
</dbReference>
<feature type="transmembrane region" description="Helical" evidence="9">
    <location>
        <begin position="137"/>
        <end position="157"/>
    </location>
</feature>
<comment type="function">
    <text evidence="8">Part of the ABC transporter complex CysAWTP (TC 3.A.1.6.1) involved in sulfate/thiosulfate import. Probably responsible for the translocation of the substrate across the membrane.</text>
</comment>
<feature type="transmembrane region" description="Helical" evidence="9">
    <location>
        <begin position="197"/>
        <end position="223"/>
    </location>
</feature>
<dbReference type="Gene3D" id="1.10.3720.10">
    <property type="entry name" value="MetI-like"/>
    <property type="match status" value="1"/>
</dbReference>
<evidence type="ECO:0000256" key="9">
    <source>
        <dbReference type="SAM" id="Phobius"/>
    </source>
</evidence>
<evidence type="ECO:0000256" key="1">
    <source>
        <dbReference type="ARBA" id="ARBA00004651"/>
    </source>
</evidence>
<dbReference type="GO" id="GO:0005886">
    <property type="term" value="C:plasma membrane"/>
    <property type="evidence" value="ECO:0007669"/>
    <property type="project" value="UniProtKB-SubCell"/>
</dbReference>
<evidence type="ECO:0000256" key="2">
    <source>
        <dbReference type="ARBA" id="ARBA00011779"/>
    </source>
</evidence>
<dbReference type="GO" id="GO:0015419">
    <property type="term" value="F:ABC-type sulfate transporter activity"/>
    <property type="evidence" value="ECO:0007669"/>
    <property type="project" value="InterPro"/>
</dbReference>
<keyword evidence="3" id="KW-0813">Transport</keyword>
<dbReference type="InterPro" id="IPR000515">
    <property type="entry name" value="MetI-like"/>
</dbReference>
<comment type="subunit">
    <text evidence="2">The complex is composed of two ATP-binding proteins (CysA), two transmembrane proteins (CysT and CysW) and a solute-binding protein (CysP).</text>
</comment>
<evidence type="ECO:0000313" key="11">
    <source>
        <dbReference type="EMBL" id="PXZ00379.1"/>
    </source>
</evidence>
<feature type="transmembrane region" description="Helical" evidence="9">
    <location>
        <begin position="58"/>
        <end position="84"/>
    </location>
</feature>
<sequence>MPFYSSKPFVNWQKNSVIFITWLIFLIIFIAPLSIILIEGLGKGIVFFWVTCTSSEALAALKLTIIATSCAVFFNGIFGLMAGWCLCKYDFKGKNILLTLIDLPFSISPVIAGLIYTLLYGSQGILHTFLMHYHLQIIYAIPGIILVTIFVTFPFIARSLIALMQTQCNQEEETARLLGASGWQIFKKITFPNIKWAFLYGIVMCTARAMGEFGAVSIVSGHIQGLTNTLPLHIEILYNEYNAAAAFSISILLLIMALFILILRYWCEKQLKPSQKKGNS</sequence>
<dbReference type="RefSeq" id="WP_110439302.1">
    <property type="nucleotide sequence ID" value="NZ_CP046393.1"/>
</dbReference>
<evidence type="ECO:0000256" key="7">
    <source>
        <dbReference type="ARBA" id="ARBA00023136"/>
    </source>
</evidence>